<organism evidence="2 3">
    <name type="scientific">Clostridium cavendishii DSM 21758</name>
    <dbReference type="NCBI Taxonomy" id="1121302"/>
    <lineage>
        <taxon>Bacteria</taxon>
        <taxon>Bacillati</taxon>
        <taxon>Bacillota</taxon>
        <taxon>Clostridia</taxon>
        <taxon>Eubacteriales</taxon>
        <taxon>Clostridiaceae</taxon>
        <taxon>Clostridium</taxon>
    </lineage>
</organism>
<dbReference type="InterPro" id="IPR024300">
    <property type="entry name" value="SipL_SPOCS_dom"/>
</dbReference>
<sequence length="159" mass="17991">MAKFKLSEITSLFIHGEDDNNLDEFIQFNIYKNIKLTCKQGSDYEIKAISGSLEVESCKIVYGMKGRSIEGQNLTGCNLVIIGRLNVKITYVACKICKNVCLLEDFIPFSTFIVIDGEICEVGPINLKYLIEDLEAIIIDKNNILVTSTLLIKYDREYC</sequence>
<dbReference type="OrthoDB" id="1757043at2"/>
<proteinExistence type="predicted"/>
<keyword evidence="3" id="KW-1185">Reference proteome</keyword>
<evidence type="ECO:0000313" key="2">
    <source>
        <dbReference type="EMBL" id="SHJ40833.1"/>
    </source>
</evidence>
<protein>
    <recommendedName>
        <fullName evidence="1">SipL SPOCS domain-containing protein</fullName>
    </recommendedName>
</protein>
<accession>A0A1M6J268</accession>
<dbReference type="STRING" id="1121302.SAMN02745163_01891"/>
<gene>
    <name evidence="2" type="ORF">SAMN02745163_01891</name>
</gene>
<dbReference type="RefSeq" id="WP_072986429.1">
    <property type="nucleotide sequence ID" value="NZ_FQZB01000008.1"/>
</dbReference>
<dbReference type="Proteomes" id="UP000184310">
    <property type="component" value="Unassembled WGS sequence"/>
</dbReference>
<feature type="domain" description="SipL SPOCS" evidence="1">
    <location>
        <begin position="45"/>
        <end position="138"/>
    </location>
</feature>
<evidence type="ECO:0000313" key="3">
    <source>
        <dbReference type="Proteomes" id="UP000184310"/>
    </source>
</evidence>
<dbReference type="AlphaFoldDB" id="A0A1M6J268"/>
<dbReference type="EMBL" id="FQZB01000008">
    <property type="protein sequence ID" value="SHJ40833.1"/>
    <property type="molecule type" value="Genomic_DNA"/>
</dbReference>
<reference evidence="2 3" key="1">
    <citation type="submission" date="2016-11" db="EMBL/GenBank/DDBJ databases">
        <authorList>
            <person name="Jaros S."/>
            <person name="Januszkiewicz K."/>
            <person name="Wedrychowicz H."/>
        </authorList>
    </citation>
    <scope>NUCLEOTIDE SEQUENCE [LARGE SCALE GENOMIC DNA]</scope>
    <source>
        <strain evidence="2 3">DSM 21758</strain>
    </source>
</reference>
<dbReference type="Pfam" id="PF12673">
    <property type="entry name" value="SipL"/>
    <property type="match status" value="1"/>
</dbReference>
<name>A0A1M6J268_9CLOT</name>
<evidence type="ECO:0000259" key="1">
    <source>
        <dbReference type="Pfam" id="PF12673"/>
    </source>
</evidence>